<protein>
    <recommendedName>
        <fullName evidence="1">Stage 0 sporulation protein A homolog</fullName>
    </recommendedName>
</protein>
<dbReference type="Gene3D" id="3.40.50.2300">
    <property type="match status" value="1"/>
</dbReference>
<comment type="function">
    <text evidence="2">May play the central regulatory role in sporulation. It may be an element of the effector pathway responsible for the activation of sporulation genes in response to nutritional stress. Spo0A may act in concert with spo0H (a sigma factor) to control the expression of some genes that are critical to the sporulation process.</text>
</comment>
<evidence type="ECO:0000256" key="2">
    <source>
        <dbReference type="ARBA" id="ARBA00024867"/>
    </source>
</evidence>
<evidence type="ECO:0000313" key="6">
    <source>
        <dbReference type="Proteomes" id="UP000019109"/>
    </source>
</evidence>
<proteinExistence type="predicted"/>
<organism evidence="5 6">
    <name type="scientific">Acetivibrio straminisolvens JCM 21531</name>
    <dbReference type="NCBI Taxonomy" id="1294263"/>
    <lineage>
        <taxon>Bacteria</taxon>
        <taxon>Bacillati</taxon>
        <taxon>Bacillota</taxon>
        <taxon>Clostridia</taxon>
        <taxon>Eubacteriales</taxon>
        <taxon>Oscillospiraceae</taxon>
        <taxon>Acetivibrio</taxon>
    </lineage>
</organism>
<comment type="caution">
    <text evidence="5">The sequence shown here is derived from an EMBL/GenBank/DDBJ whole genome shotgun (WGS) entry which is preliminary data.</text>
</comment>
<evidence type="ECO:0000256" key="3">
    <source>
        <dbReference type="PROSITE-ProRule" id="PRU00169"/>
    </source>
</evidence>
<dbReference type="PROSITE" id="PS50110">
    <property type="entry name" value="RESPONSE_REGULATORY"/>
    <property type="match status" value="1"/>
</dbReference>
<dbReference type="InterPro" id="IPR011006">
    <property type="entry name" value="CheY-like_superfamily"/>
</dbReference>
<keyword evidence="6" id="KW-1185">Reference proteome</keyword>
<comment type="caution">
    <text evidence="3">Lacks conserved residue(s) required for the propagation of feature annotation.</text>
</comment>
<gene>
    <name evidence="5" type="ORF">JCM21531_1390</name>
</gene>
<feature type="domain" description="Response regulatory" evidence="4">
    <location>
        <begin position="1"/>
        <end position="49"/>
    </location>
</feature>
<dbReference type="STRING" id="1294263.JCM21531_1390"/>
<dbReference type="SUPFAM" id="SSF52172">
    <property type="entry name" value="CheY-like"/>
    <property type="match status" value="1"/>
</dbReference>
<sequence>MKKYNIPVIYITAKNDASSEIIGLRDGAEDYIIKPFDVLILLVRIELEVKKQPMPCPNALLPLSWAA</sequence>
<dbReference type="Proteomes" id="UP000019109">
    <property type="component" value="Unassembled WGS sequence"/>
</dbReference>
<dbReference type="RefSeq" id="WP_038287897.1">
    <property type="nucleotide sequence ID" value="NZ_BAVR01000012.1"/>
</dbReference>
<dbReference type="OrthoDB" id="9782655at2"/>
<accession>W4V4C0</accession>
<dbReference type="EMBL" id="BAVR01000012">
    <property type="protein sequence ID" value="GAE87977.1"/>
    <property type="molecule type" value="Genomic_DNA"/>
</dbReference>
<name>W4V4C0_9FIRM</name>
<evidence type="ECO:0000256" key="1">
    <source>
        <dbReference type="ARBA" id="ARBA00018672"/>
    </source>
</evidence>
<evidence type="ECO:0000259" key="4">
    <source>
        <dbReference type="PROSITE" id="PS50110"/>
    </source>
</evidence>
<reference evidence="5" key="1">
    <citation type="journal article" date="2014" name="Genome Announc.">
        <title>Draft Genome Sequence of Clostridium straminisolvens Strain JCM 21531T, Isolated from a Cellulose-Degrading Bacterial Community.</title>
        <authorList>
            <person name="Yuki M."/>
            <person name="Oshima K."/>
            <person name="Suda W."/>
            <person name="Sakamoto M."/>
            <person name="Kitamura K."/>
            <person name="Iida T."/>
            <person name="Hattori M."/>
            <person name="Ohkuma M."/>
        </authorList>
    </citation>
    <scope>NUCLEOTIDE SEQUENCE [LARGE SCALE GENOMIC DNA]</scope>
    <source>
        <strain evidence="5">JCM 21531</strain>
    </source>
</reference>
<evidence type="ECO:0000313" key="5">
    <source>
        <dbReference type="EMBL" id="GAE87977.1"/>
    </source>
</evidence>
<dbReference type="InterPro" id="IPR001789">
    <property type="entry name" value="Sig_transdc_resp-reg_receiver"/>
</dbReference>
<dbReference type="GO" id="GO:0000160">
    <property type="term" value="P:phosphorelay signal transduction system"/>
    <property type="evidence" value="ECO:0007669"/>
    <property type="project" value="InterPro"/>
</dbReference>
<dbReference type="AlphaFoldDB" id="W4V4C0"/>